<dbReference type="AlphaFoldDB" id="A0A0M1P3K6"/>
<dbReference type="PATRIC" id="fig|1705565.3.peg.2965"/>
<dbReference type="InterPro" id="IPR020390">
    <property type="entry name" value="Uncharacterised_YqhV"/>
</dbReference>
<comment type="caution">
    <text evidence="2">The sequence shown here is derived from an EMBL/GenBank/DDBJ whole genome shotgun (WGS) entry which is preliminary data.</text>
</comment>
<dbReference type="OrthoDB" id="1726013at2"/>
<proteinExistence type="predicted"/>
<reference evidence="3" key="1">
    <citation type="submission" date="2015-08" db="EMBL/GenBank/DDBJ databases">
        <title>Genome sequencing project for genomic taxonomy and phylogenomics of Bacillus-like bacteria.</title>
        <authorList>
            <person name="Liu B."/>
            <person name="Wang J."/>
            <person name="Zhu Y."/>
            <person name="Liu G."/>
            <person name="Chen Q."/>
            <person name="Chen Z."/>
            <person name="Lan J."/>
            <person name="Che J."/>
            <person name="Ge C."/>
            <person name="Shi H."/>
            <person name="Pan Z."/>
            <person name="Liu X."/>
        </authorList>
    </citation>
    <scope>NUCLEOTIDE SEQUENCE [LARGE SCALE GENOMIC DNA]</scope>
    <source>
        <strain evidence="3">FJAT-22460</strain>
    </source>
</reference>
<dbReference type="Pfam" id="PF10942">
    <property type="entry name" value="DUF2619"/>
    <property type="match status" value="1"/>
</dbReference>
<sequence length="88" mass="9431">MLDKFVASMATLRFFSGGLEIVAAIIMLRLNQVDKALAVNSALAFMGPLILIVTTTIGLVGMADKLSWGKIGWILCGVSCLLYGVLKR</sequence>
<evidence type="ECO:0000256" key="1">
    <source>
        <dbReference type="SAM" id="Phobius"/>
    </source>
</evidence>
<keyword evidence="1" id="KW-0472">Membrane</keyword>
<name>A0A0M1P3K6_9BACL</name>
<evidence type="ECO:0000313" key="3">
    <source>
        <dbReference type="Proteomes" id="UP000036932"/>
    </source>
</evidence>
<gene>
    <name evidence="2" type="ORF">AM231_05360</name>
</gene>
<evidence type="ECO:0008006" key="4">
    <source>
        <dbReference type="Google" id="ProtNLM"/>
    </source>
</evidence>
<protein>
    <recommendedName>
        <fullName evidence="4">DUF2619 domain-containing protein</fullName>
    </recommendedName>
</protein>
<keyword evidence="3" id="KW-1185">Reference proteome</keyword>
<feature type="transmembrane region" description="Helical" evidence="1">
    <location>
        <begin position="68"/>
        <end position="86"/>
    </location>
</feature>
<dbReference type="RefSeq" id="WP_053488867.1">
    <property type="nucleotide sequence ID" value="NZ_LIUT01000001.1"/>
</dbReference>
<evidence type="ECO:0000313" key="2">
    <source>
        <dbReference type="EMBL" id="KOR88639.1"/>
    </source>
</evidence>
<keyword evidence="1" id="KW-1133">Transmembrane helix</keyword>
<accession>A0A0M1P3K6</accession>
<keyword evidence="1" id="KW-0812">Transmembrane</keyword>
<feature type="transmembrane region" description="Helical" evidence="1">
    <location>
        <begin position="42"/>
        <end position="62"/>
    </location>
</feature>
<organism evidence="2 3">
    <name type="scientific">Paenibacillus solani</name>
    <dbReference type="NCBI Taxonomy" id="1705565"/>
    <lineage>
        <taxon>Bacteria</taxon>
        <taxon>Bacillati</taxon>
        <taxon>Bacillota</taxon>
        <taxon>Bacilli</taxon>
        <taxon>Bacillales</taxon>
        <taxon>Paenibacillaceae</taxon>
        <taxon>Paenibacillus</taxon>
    </lineage>
</organism>
<dbReference type="EMBL" id="LIUT01000001">
    <property type="protein sequence ID" value="KOR88639.1"/>
    <property type="molecule type" value="Genomic_DNA"/>
</dbReference>
<dbReference type="Proteomes" id="UP000036932">
    <property type="component" value="Unassembled WGS sequence"/>
</dbReference>
<feature type="transmembrane region" description="Helical" evidence="1">
    <location>
        <begin position="12"/>
        <end position="30"/>
    </location>
</feature>